<dbReference type="OrthoDB" id="5783963at2759"/>
<name>A0A2Z6LJT7_TRISU</name>
<dbReference type="Gene3D" id="3.90.245.10">
    <property type="entry name" value="Ribonucleoside hydrolase-like"/>
    <property type="match status" value="1"/>
</dbReference>
<protein>
    <submittedName>
        <fullName evidence="2">Uncharacterized protein</fullName>
    </submittedName>
</protein>
<feature type="chain" id="PRO_5016336070" evidence="1">
    <location>
        <begin position="21"/>
        <end position="143"/>
    </location>
</feature>
<dbReference type="AlphaFoldDB" id="A0A2Z6LJT7"/>
<reference evidence="3" key="1">
    <citation type="journal article" date="2017" name="Front. Plant Sci.">
        <title>Climate Clever Clovers: New Paradigm to Reduce the Environmental Footprint of Ruminants by Breeding Low Methanogenic Forages Utilizing Haplotype Variation.</title>
        <authorList>
            <person name="Kaur P."/>
            <person name="Appels R."/>
            <person name="Bayer P.E."/>
            <person name="Keeble-Gagnere G."/>
            <person name="Wang J."/>
            <person name="Hirakawa H."/>
            <person name="Shirasawa K."/>
            <person name="Vercoe P."/>
            <person name="Stefanova K."/>
            <person name="Durmic Z."/>
            <person name="Nichols P."/>
            <person name="Revell C."/>
            <person name="Isobe S.N."/>
            <person name="Edwards D."/>
            <person name="Erskine W."/>
        </authorList>
    </citation>
    <scope>NUCLEOTIDE SEQUENCE [LARGE SCALE GENOMIC DNA]</scope>
    <source>
        <strain evidence="3">cv. Daliak</strain>
    </source>
</reference>
<gene>
    <name evidence="2" type="ORF">TSUD_197110</name>
</gene>
<organism evidence="2 3">
    <name type="scientific">Trifolium subterraneum</name>
    <name type="common">Subterranean clover</name>
    <dbReference type="NCBI Taxonomy" id="3900"/>
    <lineage>
        <taxon>Eukaryota</taxon>
        <taxon>Viridiplantae</taxon>
        <taxon>Streptophyta</taxon>
        <taxon>Embryophyta</taxon>
        <taxon>Tracheophyta</taxon>
        <taxon>Spermatophyta</taxon>
        <taxon>Magnoliopsida</taxon>
        <taxon>eudicotyledons</taxon>
        <taxon>Gunneridae</taxon>
        <taxon>Pentapetalae</taxon>
        <taxon>rosids</taxon>
        <taxon>fabids</taxon>
        <taxon>Fabales</taxon>
        <taxon>Fabaceae</taxon>
        <taxon>Papilionoideae</taxon>
        <taxon>50 kb inversion clade</taxon>
        <taxon>NPAAA clade</taxon>
        <taxon>Hologalegina</taxon>
        <taxon>IRL clade</taxon>
        <taxon>Trifolieae</taxon>
        <taxon>Trifolium</taxon>
    </lineage>
</organism>
<evidence type="ECO:0000256" key="1">
    <source>
        <dbReference type="SAM" id="SignalP"/>
    </source>
</evidence>
<keyword evidence="1" id="KW-0732">Signal</keyword>
<dbReference type="EMBL" id="DF973113">
    <property type="protein sequence ID" value="GAU11087.1"/>
    <property type="molecule type" value="Genomic_DNA"/>
</dbReference>
<feature type="signal peptide" evidence="1">
    <location>
        <begin position="1"/>
        <end position="20"/>
    </location>
</feature>
<dbReference type="PANTHER" id="PTHR46692:SF1">
    <property type="entry name" value="NUCLEOSIDE HYDROLASE 3-RELATED"/>
    <property type="match status" value="1"/>
</dbReference>
<dbReference type="GO" id="GO:0016799">
    <property type="term" value="F:hydrolase activity, hydrolyzing N-glycosyl compounds"/>
    <property type="evidence" value="ECO:0007669"/>
    <property type="project" value="InterPro"/>
</dbReference>
<dbReference type="Proteomes" id="UP000242715">
    <property type="component" value="Unassembled WGS sequence"/>
</dbReference>
<evidence type="ECO:0000313" key="3">
    <source>
        <dbReference type="Proteomes" id="UP000242715"/>
    </source>
</evidence>
<sequence>MLLPRLAAAVLLFTVFAGSAIEAKGKPHRIIVDTDVATDDLLALLYLLKLNTSQFQFEAVTINANTWSSAGHVVNQIYDLLYMMGRDDIAVGVGGEGGILPNGTILPNGMTTTGGCRYRQAIPVGLGGRLDVDANYESFELGH</sequence>
<dbReference type="PANTHER" id="PTHR46692">
    <property type="entry name" value="INOSINE-URIDINE PREFERRING NUCLEOSIDE HYDROLASE FAMILY PROTEIN"/>
    <property type="match status" value="1"/>
</dbReference>
<accession>A0A2Z6LJT7</accession>
<keyword evidence="3" id="KW-1185">Reference proteome</keyword>
<dbReference type="InterPro" id="IPR036452">
    <property type="entry name" value="Ribo_hydro-like"/>
</dbReference>
<dbReference type="SUPFAM" id="SSF53590">
    <property type="entry name" value="Nucleoside hydrolase"/>
    <property type="match status" value="1"/>
</dbReference>
<proteinExistence type="predicted"/>
<evidence type="ECO:0000313" key="2">
    <source>
        <dbReference type="EMBL" id="GAU11087.1"/>
    </source>
</evidence>